<dbReference type="EMBL" id="KN822077">
    <property type="protein sequence ID" value="KIM59099.1"/>
    <property type="molecule type" value="Genomic_DNA"/>
</dbReference>
<dbReference type="HOGENOM" id="CLU_2484654_0_0_1"/>
<organism evidence="1 2">
    <name type="scientific">Scleroderma citrinum Foug A</name>
    <dbReference type="NCBI Taxonomy" id="1036808"/>
    <lineage>
        <taxon>Eukaryota</taxon>
        <taxon>Fungi</taxon>
        <taxon>Dikarya</taxon>
        <taxon>Basidiomycota</taxon>
        <taxon>Agaricomycotina</taxon>
        <taxon>Agaricomycetes</taxon>
        <taxon>Agaricomycetidae</taxon>
        <taxon>Boletales</taxon>
        <taxon>Sclerodermatineae</taxon>
        <taxon>Sclerodermataceae</taxon>
        <taxon>Scleroderma</taxon>
    </lineage>
</organism>
<sequence length="87" mass="9247">MNIRRTTRTRGCTLSVSLPALSEESELTRMGMSIEPSPSNPSATLLRAPSHLRLPKGVLLVEAVCAASVFLRDDSSAGINSRHGGDV</sequence>
<protein>
    <submittedName>
        <fullName evidence="1">Uncharacterized protein</fullName>
    </submittedName>
</protein>
<evidence type="ECO:0000313" key="1">
    <source>
        <dbReference type="EMBL" id="KIM59099.1"/>
    </source>
</evidence>
<dbReference type="Proteomes" id="UP000053989">
    <property type="component" value="Unassembled WGS sequence"/>
</dbReference>
<reference evidence="2" key="2">
    <citation type="submission" date="2015-01" db="EMBL/GenBank/DDBJ databases">
        <title>Evolutionary Origins and Diversification of the Mycorrhizal Mutualists.</title>
        <authorList>
            <consortium name="DOE Joint Genome Institute"/>
            <consortium name="Mycorrhizal Genomics Consortium"/>
            <person name="Kohler A."/>
            <person name="Kuo A."/>
            <person name="Nagy L.G."/>
            <person name="Floudas D."/>
            <person name="Copeland A."/>
            <person name="Barry K.W."/>
            <person name="Cichocki N."/>
            <person name="Veneault-Fourrey C."/>
            <person name="LaButti K."/>
            <person name="Lindquist E.A."/>
            <person name="Lipzen A."/>
            <person name="Lundell T."/>
            <person name="Morin E."/>
            <person name="Murat C."/>
            <person name="Riley R."/>
            <person name="Ohm R."/>
            <person name="Sun H."/>
            <person name="Tunlid A."/>
            <person name="Henrissat B."/>
            <person name="Grigoriev I.V."/>
            <person name="Hibbett D.S."/>
            <person name="Martin F."/>
        </authorList>
    </citation>
    <scope>NUCLEOTIDE SEQUENCE [LARGE SCALE GENOMIC DNA]</scope>
    <source>
        <strain evidence="2">Foug A</strain>
    </source>
</reference>
<gene>
    <name evidence="1" type="ORF">SCLCIDRAFT_1039463</name>
</gene>
<proteinExistence type="predicted"/>
<dbReference type="InParanoid" id="A0A0C3DSG2"/>
<keyword evidence="2" id="KW-1185">Reference proteome</keyword>
<evidence type="ECO:0000313" key="2">
    <source>
        <dbReference type="Proteomes" id="UP000053989"/>
    </source>
</evidence>
<name>A0A0C3DSG2_9AGAM</name>
<reference evidence="1 2" key="1">
    <citation type="submission" date="2014-04" db="EMBL/GenBank/DDBJ databases">
        <authorList>
            <consortium name="DOE Joint Genome Institute"/>
            <person name="Kuo A."/>
            <person name="Kohler A."/>
            <person name="Nagy L.G."/>
            <person name="Floudas D."/>
            <person name="Copeland A."/>
            <person name="Barry K.W."/>
            <person name="Cichocki N."/>
            <person name="Veneault-Fourrey C."/>
            <person name="LaButti K."/>
            <person name="Lindquist E.A."/>
            <person name="Lipzen A."/>
            <person name="Lundell T."/>
            <person name="Morin E."/>
            <person name="Murat C."/>
            <person name="Sun H."/>
            <person name="Tunlid A."/>
            <person name="Henrissat B."/>
            <person name="Grigoriev I.V."/>
            <person name="Hibbett D.S."/>
            <person name="Martin F."/>
            <person name="Nordberg H.P."/>
            <person name="Cantor M.N."/>
            <person name="Hua S.X."/>
        </authorList>
    </citation>
    <scope>NUCLEOTIDE SEQUENCE [LARGE SCALE GENOMIC DNA]</scope>
    <source>
        <strain evidence="1 2">Foug A</strain>
    </source>
</reference>
<dbReference type="AlphaFoldDB" id="A0A0C3DSG2"/>
<accession>A0A0C3DSG2</accession>